<dbReference type="GO" id="GO:0044283">
    <property type="term" value="P:small molecule biosynthetic process"/>
    <property type="evidence" value="ECO:0007669"/>
    <property type="project" value="UniProtKB-ARBA"/>
</dbReference>
<organism evidence="4 5">
    <name type="scientific">Penicillium crustosum</name>
    <name type="common">Blue mold fungus</name>
    <dbReference type="NCBI Taxonomy" id="36656"/>
    <lineage>
        <taxon>Eukaryota</taxon>
        <taxon>Fungi</taxon>
        <taxon>Dikarya</taxon>
        <taxon>Ascomycota</taxon>
        <taxon>Pezizomycotina</taxon>
        <taxon>Eurotiomycetes</taxon>
        <taxon>Eurotiomycetidae</taxon>
        <taxon>Eurotiales</taxon>
        <taxon>Aspergillaceae</taxon>
        <taxon>Penicillium</taxon>
    </lineage>
</organism>
<dbReference type="Proteomes" id="UP000701341">
    <property type="component" value="Unassembled WGS sequence"/>
</dbReference>
<evidence type="ECO:0000259" key="3">
    <source>
        <dbReference type="PROSITE" id="PS51471"/>
    </source>
</evidence>
<dbReference type="GO" id="GO:0046872">
    <property type="term" value="F:metal ion binding"/>
    <property type="evidence" value="ECO:0007669"/>
    <property type="project" value="UniProtKB-KW"/>
</dbReference>
<dbReference type="InterPro" id="IPR044861">
    <property type="entry name" value="IPNS-like_FE2OG_OXY"/>
</dbReference>
<dbReference type="InterPro" id="IPR026992">
    <property type="entry name" value="DIOX_N"/>
</dbReference>
<dbReference type="AlphaFoldDB" id="A0A9P5GTT7"/>
<keyword evidence="2" id="KW-0479">Metal-binding</keyword>
<reference evidence="4" key="1">
    <citation type="submission" date="2020-02" db="EMBL/GenBank/DDBJ databases">
        <authorList>
            <person name="Lichtner F.J."/>
        </authorList>
    </citation>
    <scope>NUCLEOTIDE SEQUENCE</scope>
    <source>
        <strain evidence="4">G10</strain>
    </source>
</reference>
<sequence>METTVATIDFDSFDHGSADEKKIVGNAIAEAFRRQGFLKLVNHGIPRHTIEELFRWSERFFALPDAIKAKAPHPPNPIPNRGYSGVGLENTSIHGSQENKVTLIDLKTFLVTKALFDQECFDQGAEDDRLYANIWLPEDDLPGFRSFMEEYYRIAYQCQQRILAALELGLGMAPKTLTGRHSRAENELRLTHYPLVPVKQLRGGNCTRISEHTDFGTITLLFQDAVGGLEIEDPLQPGRYRPIESTALDEMIVNLGDCLQHWTKGQLRSTRHRVHIAQSDLDADPNAILAERFSVAYFAKPNRSCSIQSLAAECPPGEQTVGDFLLQRSSTTYGYA</sequence>
<name>A0A9P5GTT7_PENCR</name>
<dbReference type="PROSITE" id="PS51471">
    <property type="entry name" value="FE2OG_OXY"/>
    <property type="match status" value="1"/>
</dbReference>
<evidence type="ECO:0000256" key="2">
    <source>
        <dbReference type="RuleBase" id="RU003682"/>
    </source>
</evidence>
<evidence type="ECO:0000313" key="5">
    <source>
        <dbReference type="Proteomes" id="UP000701341"/>
    </source>
</evidence>
<dbReference type="InterPro" id="IPR005123">
    <property type="entry name" value="Oxoglu/Fe-dep_dioxygenase_dom"/>
</dbReference>
<dbReference type="PRINTS" id="PR00682">
    <property type="entry name" value="IPNSYNTHASE"/>
</dbReference>
<dbReference type="SUPFAM" id="SSF51197">
    <property type="entry name" value="Clavaminate synthase-like"/>
    <property type="match status" value="1"/>
</dbReference>
<evidence type="ECO:0000256" key="1">
    <source>
        <dbReference type="ARBA" id="ARBA00008056"/>
    </source>
</evidence>
<dbReference type="PANTHER" id="PTHR47990">
    <property type="entry name" value="2-OXOGLUTARATE (2OG) AND FE(II)-DEPENDENT OXYGENASE SUPERFAMILY PROTEIN-RELATED"/>
    <property type="match status" value="1"/>
</dbReference>
<feature type="domain" description="Fe2OG dioxygenase" evidence="3">
    <location>
        <begin position="184"/>
        <end position="301"/>
    </location>
</feature>
<keyword evidence="2" id="KW-0408">Iron</keyword>
<dbReference type="InterPro" id="IPR027443">
    <property type="entry name" value="IPNS-like_sf"/>
</dbReference>
<dbReference type="Pfam" id="PF14226">
    <property type="entry name" value="DIOX_N"/>
    <property type="match status" value="1"/>
</dbReference>
<gene>
    <name evidence="4" type="ORF">PCG10_004217</name>
</gene>
<evidence type="ECO:0000313" key="4">
    <source>
        <dbReference type="EMBL" id="KAF7526281.1"/>
    </source>
</evidence>
<keyword evidence="5" id="KW-1185">Reference proteome</keyword>
<protein>
    <recommendedName>
        <fullName evidence="3">Fe2OG dioxygenase domain-containing protein</fullName>
    </recommendedName>
</protein>
<dbReference type="EMBL" id="JAAOZQ010000023">
    <property type="protein sequence ID" value="KAF7526281.1"/>
    <property type="molecule type" value="Genomic_DNA"/>
</dbReference>
<dbReference type="GO" id="GO:0016491">
    <property type="term" value="F:oxidoreductase activity"/>
    <property type="evidence" value="ECO:0007669"/>
    <property type="project" value="UniProtKB-KW"/>
</dbReference>
<dbReference type="Gene3D" id="2.60.120.330">
    <property type="entry name" value="B-lactam Antibiotic, Isopenicillin N Synthase, Chain"/>
    <property type="match status" value="1"/>
</dbReference>
<keyword evidence="2" id="KW-0560">Oxidoreductase</keyword>
<accession>A0A9P5GTT7</accession>
<comment type="similarity">
    <text evidence="1 2">Belongs to the iron/ascorbate-dependent oxidoreductase family.</text>
</comment>
<dbReference type="Pfam" id="PF03171">
    <property type="entry name" value="2OG-FeII_Oxy"/>
    <property type="match status" value="1"/>
</dbReference>
<dbReference type="InterPro" id="IPR050231">
    <property type="entry name" value="Iron_ascorbate_oxido_reductase"/>
</dbReference>
<proteinExistence type="inferred from homology"/>
<comment type="caution">
    <text evidence="4">The sequence shown here is derived from an EMBL/GenBank/DDBJ whole genome shotgun (WGS) entry which is preliminary data.</text>
</comment>